<sequence>MKRILLICCIGLFTLTMNSCKENVLEPVENDGVAPGPVSNLSVTNLNGAATVTFTAPTDPDLAYVKAKYTTKDGIVRETKVSRYNNKITLEGFADTDSYTVTLTAVDKGENGSAPIDITVKPLEPLYKIAFETLRTNRDFGGINIAMENAKNASLAVVVLTDDSLKNFVPAQTFYTDLKDVSFSVRGFKAIERKFGISVRDRWGNKSDTLNVTLTPLFEERLSRTAMSGFTLPTDATLGHGGTYAGLFDDNLTGGWYHSADGNVMPQWFTFNLGVTAKLSRLVYFMKPSKYFDEHNPRVVEIYGSNAPNPNGSFDDSWTLMTTFTMVKPSGLPAPQLSQADITAATEGATIAFPLDAPRVRYIRFKTLKNWGNTPYVSVYEIRMFGDSH</sequence>
<protein>
    <submittedName>
        <fullName evidence="2">Uncharacterized protein DUF5126</fullName>
    </submittedName>
</protein>
<dbReference type="InterPro" id="IPR033431">
    <property type="entry name" value="DUF5126"/>
</dbReference>
<proteinExistence type="predicted"/>
<evidence type="ECO:0000313" key="2">
    <source>
        <dbReference type="EMBL" id="TDQ08132.1"/>
    </source>
</evidence>
<dbReference type="Pfam" id="PF17166">
    <property type="entry name" value="DUF5126"/>
    <property type="match status" value="1"/>
</dbReference>
<gene>
    <name evidence="2" type="ORF">ATK78_2635</name>
</gene>
<dbReference type="InterPro" id="IPR032164">
    <property type="entry name" value="DUF5000"/>
</dbReference>
<dbReference type="OrthoDB" id="1312186at2"/>
<organism evidence="2 3">
    <name type="scientific">Pedobacter metabolipauper</name>
    <dbReference type="NCBI Taxonomy" id="425513"/>
    <lineage>
        <taxon>Bacteria</taxon>
        <taxon>Pseudomonadati</taxon>
        <taxon>Bacteroidota</taxon>
        <taxon>Sphingobacteriia</taxon>
        <taxon>Sphingobacteriales</taxon>
        <taxon>Sphingobacteriaceae</taxon>
        <taxon>Pedobacter</taxon>
    </lineage>
</organism>
<dbReference type="RefSeq" id="WP_133576534.1">
    <property type="nucleotide sequence ID" value="NZ_SNYC01000005.1"/>
</dbReference>
<dbReference type="Proteomes" id="UP000295620">
    <property type="component" value="Unassembled WGS sequence"/>
</dbReference>
<keyword evidence="3" id="KW-1185">Reference proteome</keyword>
<name>A0A4R6SVK4_9SPHI</name>
<dbReference type="EMBL" id="SNYC01000005">
    <property type="protein sequence ID" value="TDQ08132.1"/>
    <property type="molecule type" value="Genomic_DNA"/>
</dbReference>
<dbReference type="Pfam" id="PF16391">
    <property type="entry name" value="DUF5000"/>
    <property type="match status" value="1"/>
</dbReference>
<evidence type="ECO:0000259" key="1">
    <source>
        <dbReference type="PROSITE" id="PS50022"/>
    </source>
</evidence>
<dbReference type="Pfam" id="PF16323">
    <property type="entry name" value="DUF4959"/>
    <property type="match status" value="1"/>
</dbReference>
<accession>A0A4R6SVK4</accession>
<comment type="caution">
    <text evidence="2">The sequence shown here is derived from an EMBL/GenBank/DDBJ whole genome shotgun (WGS) entry which is preliminary data.</text>
</comment>
<dbReference type="AlphaFoldDB" id="A0A4R6SVK4"/>
<dbReference type="PROSITE" id="PS50022">
    <property type="entry name" value="FA58C_3"/>
    <property type="match status" value="1"/>
</dbReference>
<dbReference type="InterPro" id="IPR000421">
    <property type="entry name" value="FA58C"/>
</dbReference>
<evidence type="ECO:0000313" key="3">
    <source>
        <dbReference type="Proteomes" id="UP000295620"/>
    </source>
</evidence>
<dbReference type="InterPro" id="IPR032527">
    <property type="entry name" value="DUF4959"/>
</dbReference>
<feature type="domain" description="F5/8 type C" evidence="1">
    <location>
        <begin position="213"/>
        <end position="387"/>
    </location>
</feature>
<dbReference type="Gene3D" id="2.60.120.260">
    <property type="entry name" value="Galactose-binding domain-like"/>
    <property type="match status" value="1"/>
</dbReference>
<dbReference type="InterPro" id="IPR008979">
    <property type="entry name" value="Galactose-bd-like_sf"/>
</dbReference>
<reference evidence="2 3" key="1">
    <citation type="submission" date="2019-03" db="EMBL/GenBank/DDBJ databases">
        <title>Genomic Encyclopedia of Archaeal and Bacterial Type Strains, Phase II (KMG-II): from individual species to whole genera.</title>
        <authorList>
            <person name="Goeker M."/>
        </authorList>
    </citation>
    <scope>NUCLEOTIDE SEQUENCE [LARGE SCALE GENOMIC DNA]</scope>
    <source>
        <strain evidence="2 3">DSM 19035</strain>
    </source>
</reference>
<dbReference type="SUPFAM" id="SSF49785">
    <property type="entry name" value="Galactose-binding domain-like"/>
    <property type="match status" value="1"/>
</dbReference>
<dbReference type="InterPro" id="IPR013783">
    <property type="entry name" value="Ig-like_fold"/>
</dbReference>
<dbReference type="Gene3D" id="2.60.40.10">
    <property type="entry name" value="Immunoglobulins"/>
    <property type="match status" value="1"/>
</dbReference>